<keyword evidence="1" id="KW-0472">Membrane</keyword>
<keyword evidence="3" id="KW-1185">Reference proteome</keyword>
<dbReference type="AlphaFoldDB" id="R4YNI7"/>
<dbReference type="KEGG" id="oai:OLEAN_C24550"/>
<gene>
    <name evidence="2" type="ORF">OLEAN_C24550</name>
</gene>
<feature type="transmembrane region" description="Helical" evidence="1">
    <location>
        <begin position="12"/>
        <end position="36"/>
    </location>
</feature>
<dbReference type="EMBL" id="FO203512">
    <property type="protein sequence ID" value="CCK76631.1"/>
    <property type="molecule type" value="Genomic_DNA"/>
</dbReference>
<protein>
    <recommendedName>
        <fullName evidence="4">MotA/TolQ/ExbB proton channel domain-containing protein</fullName>
    </recommendedName>
</protein>
<evidence type="ECO:0008006" key="4">
    <source>
        <dbReference type="Google" id="ProtNLM"/>
    </source>
</evidence>
<dbReference type="STRING" id="698738.OLEAN_C24550"/>
<keyword evidence="1" id="KW-0812">Transmembrane</keyword>
<proteinExistence type="predicted"/>
<organism evidence="2 3">
    <name type="scientific">Oleispira antarctica RB-8</name>
    <dbReference type="NCBI Taxonomy" id="698738"/>
    <lineage>
        <taxon>Bacteria</taxon>
        <taxon>Pseudomonadati</taxon>
        <taxon>Pseudomonadota</taxon>
        <taxon>Gammaproteobacteria</taxon>
        <taxon>Oceanospirillales</taxon>
        <taxon>Oceanospirillaceae</taxon>
        <taxon>Oleispira</taxon>
    </lineage>
</organism>
<dbReference type="PATRIC" id="fig|698738.3.peg.2542"/>
<dbReference type="HOGENOM" id="CLU_039815_0_0_6"/>
<evidence type="ECO:0000313" key="3">
    <source>
        <dbReference type="Proteomes" id="UP000032749"/>
    </source>
</evidence>
<accession>R4YNI7</accession>
<name>R4YNI7_OLEAN</name>
<sequence length="572" mass="62449">MLAQPIESFISGMGASAMTDGFIVIIAITFIAAIVAKRSDRAHGFTQYVPTLLTSLGILGTFCGIVAGLLGFDANNIDGSIGSLLEGMKTAFTTSLVGMSSSIIYKVLASSGMLTPKGDDIIDEDQIGILELYTVMKDQKDGINDLQVVMKEQASGMTLLQQAIGGDNDSSLTSQMKLMRSDNNDQNKLALQSDNDNHKELLATIAEQKIAFESFQDKLWIKLQDFADMLSKSATETVIEALKQVIGDFNKNLTEQFGENFKQLNEACKELVTWQDQYKGQLDDMGKKYSLGVESIGVTATAVGSITEHTAQIPAHMENLKDITEVNQHQIKELERHLEAFKDIRDKAVEAVPEIRAQIDATLEGVKTASDELAKGIKESSDSMGNAIIQGTQEFVDNSAKVNGSLQSTSDVMVAHNEKAITHYSDLEEGMNANYRDLSVRMQDEAKKITEEYGKAGTQLVQELSQSKDAFNTGLETMRDQLNSTLESMASRQSDEANKIFNGLTTQIENSLSSTGDAVDKQVGMIDKALEHEIEKVMTEMGSALASISRQFTNDYTQLVNAMQNIVETSNA</sequence>
<feature type="transmembrane region" description="Helical" evidence="1">
    <location>
        <begin position="48"/>
        <end position="70"/>
    </location>
</feature>
<dbReference type="SUPFAM" id="SSF58113">
    <property type="entry name" value="Apolipoprotein A-I"/>
    <property type="match status" value="1"/>
</dbReference>
<keyword evidence="1" id="KW-1133">Transmembrane helix</keyword>
<reference evidence="2 3" key="1">
    <citation type="journal article" date="2013" name="Nat. Commun.">
        <title>Genome sequence and functional genomic analysis of the oil-degrading bacterium Oleispira antarctica.</title>
        <authorList>
            <person name="Kube M."/>
            <person name="Chernikova T.N."/>
            <person name="Al-Ramahi Y."/>
            <person name="Beloqui A."/>
            <person name="Lopez-Cortez N."/>
            <person name="Guazzaroni M.E."/>
            <person name="Heipieper H.J."/>
            <person name="Klages S."/>
            <person name="Kotsyurbenko O.R."/>
            <person name="Langer I."/>
            <person name="Nechitaylo T.Y."/>
            <person name="Lunsdorf H."/>
            <person name="Fernandez M."/>
            <person name="Juarez S."/>
            <person name="Ciordia S."/>
            <person name="Singer A."/>
            <person name="Kagan O."/>
            <person name="Egorova O."/>
            <person name="Petit P.A."/>
            <person name="Stogios P."/>
            <person name="Kim Y."/>
            <person name="Tchigvintsev A."/>
            <person name="Flick R."/>
            <person name="Denaro R."/>
            <person name="Genovese M."/>
            <person name="Albar J.P."/>
            <person name="Reva O.N."/>
            <person name="Martinez-Gomariz M."/>
            <person name="Tran H."/>
            <person name="Ferrer M."/>
            <person name="Savchenko A."/>
            <person name="Yakunin A.F."/>
            <person name="Yakimov M.M."/>
            <person name="Golyshina O.V."/>
            <person name="Reinhardt R."/>
            <person name="Golyshin P.N."/>
        </authorList>
    </citation>
    <scope>NUCLEOTIDE SEQUENCE [LARGE SCALE GENOMIC DNA]</scope>
</reference>
<evidence type="ECO:0000313" key="2">
    <source>
        <dbReference type="EMBL" id="CCK76631.1"/>
    </source>
</evidence>
<evidence type="ECO:0000256" key="1">
    <source>
        <dbReference type="SAM" id="Phobius"/>
    </source>
</evidence>
<dbReference type="Proteomes" id="UP000032749">
    <property type="component" value="Chromosome"/>
</dbReference>
<dbReference type="OrthoDB" id="9798009at2"/>